<dbReference type="eggNOG" id="COG0526">
    <property type="taxonomic scope" value="Bacteria"/>
</dbReference>
<feature type="chain" id="PRO_5002642460" evidence="1">
    <location>
        <begin position="23"/>
        <end position="332"/>
    </location>
</feature>
<keyword evidence="2" id="KW-0449">Lipoprotein</keyword>
<dbReference type="InterPro" id="IPR021615">
    <property type="entry name" value="Omp28"/>
</dbReference>
<feature type="signal peptide" evidence="1">
    <location>
        <begin position="1"/>
        <end position="22"/>
    </location>
</feature>
<dbReference type="InterPro" id="IPR013783">
    <property type="entry name" value="Ig-like_fold"/>
</dbReference>
<keyword evidence="1" id="KW-0732">Signal</keyword>
<evidence type="ECO:0000313" key="3">
    <source>
        <dbReference type="Proteomes" id="UP000004095"/>
    </source>
</evidence>
<dbReference type="AlphaFoldDB" id="A1ZUV0"/>
<proteinExistence type="predicted"/>
<dbReference type="OrthoDB" id="1081990at2"/>
<dbReference type="Pfam" id="PF11551">
    <property type="entry name" value="Omp28"/>
    <property type="match status" value="1"/>
</dbReference>
<sequence>MNILKNAQLLICLLAISFMVGCAGTEETPQPNNGGSGGNGNGNPTPTVANCTDPLATNYNKDATTDDCGCTYTTNGKVPETIPASITQKVLIEEFTGTWCGYCPSGAKSVHDAELKYPHQVIGVGIHYRDKMETRMFAHLETILGNINSFPGATFNRKTVNGSKVSHPGNSNRNSGQIINNTTSPKLGIAIETNVNSSNEVEVLTYVGIKEKGEYAITVYLIEDKVVGQGNGYDQANYHNDNSSSPFYQKGNPIKGYEHNATLRDILTDLNGFELPTCGQEADKVYKRMFKLKLDDSYNKDNCRIVAFVTDKTSKEVINSQVVKVGETQAWN</sequence>
<organism evidence="2 3">
    <name type="scientific">Microscilla marina ATCC 23134</name>
    <dbReference type="NCBI Taxonomy" id="313606"/>
    <lineage>
        <taxon>Bacteria</taxon>
        <taxon>Pseudomonadati</taxon>
        <taxon>Bacteroidota</taxon>
        <taxon>Cytophagia</taxon>
        <taxon>Cytophagales</taxon>
        <taxon>Microscillaceae</taxon>
        <taxon>Microscilla</taxon>
    </lineage>
</organism>
<evidence type="ECO:0000256" key="1">
    <source>
        <dbReference type="SAM" id="SignalP"/>
    </source>
</evidence>
<dbReference type="Proteomes" id="UP000004095">
    <property type="component" value="Unassembled WGS sequence"/>
</dbReference>
<reference evidence="2 3" key="1">
    <citation type="submission" date="2007-01" db="EMBL/GenBank/DDBJ databases">
        <authorList>
            <person name="Haygood M."/>
            <person name="Podell S."/>
            <person name="Anderson C."/>
            <person name="Hopkinson B."/>
            <person name="Roe K."/>
            <person name="Barbeau K."/>
            <person name="Gaasterland T."/>
            <person name="Ferriera S."/>
            <person name="Johnson J."/>
            <person name="Kravitz S."/>
            <person name="Beeson K."/>
            <person name="Sutton G."/>
            <person name="Rogers Y.-H."/>
            <person name="Friedman R."/>
            <person name="Frazier M."/>
            <person name="Venter J.C."/>
        </authorList>
    </citation>
    <scope>NUCLEOTIDE SEQUENCE [LARGE SCALE GENOMIC DNA]</scope>
    <source>
        <strain evidence="2 3">ATCC 23134</strain>
    </source>
</reference>
<accession>A1ZUV0</accession>
<dbReference type="SUPFAM" id="SSF52833">
    <property type="entry name" value="Thioredoxin-like"/>
    <property type="match status" value="1"/>
</dbReference>
<dbReference type="InterPro" id="IPR036249">
    <property type="entry name" value="Thioredoxin-like_sf"/>
</dbReference>
<gene>
    <name evidence="2" type="ORF">M23134_07666</name>
</gene>
<dbReference type="EMBL" id="AAWS01000042">
    <property type="protein sequence ID" value="EAY25854.1"/>
    <property type="molecule type" value="Genomic_DNA"/>
</dbReference>
<dbReference type="Gene3D" id="2.60.40.10">
    <property type="entry name" value="Immunoglobulins"/>
    <property type="match status" value="1"/>
</dbReference>
<evidence type="ECO:0000313" key="2">
    <source>
        <dbReference type="EMBL" id="EAY25854.1"/>
    </source>
</evidence>
<protein>
    <submittedName>
        <fullName evidence="2">Lipoprotein, putative</fullName>
    </submittedName>
</protein>
<name>A1ZUV0_MICM2</name>
<dbReference type="PROSITE" id="PS51257">
    <property type="entry name" value="PROKAR_LIPOPROTEIN"/>
    <property type="match status" value="1"/>
</dbReference>
<comment type="caution">
    <text evidence="2">The sequence shown here is derived from an EMBL/GenBank/DDBJ whole genome shotgun (WGS) entry which is preliminary data.</text>
</comment>
<dbReference type="RefSeq" id="WP_002702045.1">
    <property type="nucleotide sequence ID" value="NZ_AAWS01000042.1"/>
</dbReference>
<keyword evidence="3" id="KW-1185">Reference proteome</keyword>